<evidence type="ECO:0000256" key="18">
    <source>
        <dbReference type="SAM" id="Phobius"/>
    </source>
</evidence>
<keyword evidence="11 18" id="KW-1133">Transmembrane helix</keyword>
<organism evidence="19 20">
    <name type="scientific">Vanrija pseudolonga</name>
    <dbReference type="NCBI Taxonomy" id="143232"/>
    <lineage>
        <taxon>Eukaryota</taxon>
        <taxon>Fungi</taxon>
        <taxon>Dikarya</taxon>
        <taxon>Basidiomycota</taxon>
        <taxon>Agaricomycotina</taxon>
        <taxon>Tremellomycetes</taxon>
        <taxon>Trichosporonales</taxon>
        <taxon>Trichosporonaceae</taxon>
        <taxon>Vanrija</taxon>
    </lineage>
</organism>
<feature type="compositionally biased region" description="Basic and acidic residues" evidence="17">
    <location>
        <begin position="216"/>
        <end position="234"/>
    </location>
</feature>
<feature type="transmembrane region" description="Helical" evidence="18">
    <location>
        <begin position="373"/>
        <end position="394"/>
    </location>
</feature>
<protein>
    <recommendedName>
        <fullName evidence="6 16">Phosphatidate cytidylyltransferase</fullName>
        <ecNumber evidence="6 16">2.7.7.41</ecNumber>
    </recommendedName>
</protein>
<feature type="compositionally biased region" description="Basic and acidic residues" evidence="17">
    <location>
        <begin position="123"/>
        <end position="136"/>
    </location>
</feature>
<feature type="transmembrane region" description="Helical" evidence="18">
    <location>
        <begin position="400"/>
        <end position="421"/>
    </location>
</feature>
<evidence type="ECO:0000256" key="5">
    <source>
        <dbReference type="ARBA" id="ARBA00010185"/>
    </source>
</evidence>
<evidence type="ECO:0000256" key="14">
    <source>
        <dbReference type="ARBA" id="ARBA00023209"/>
    </source>
</evidence>
<dbReference type="GeneID" id="87808748"/>
<comment type="pathway">
    <text evidence="4">Lipid metabolism.</text>
</comment>
<dbReference type="GO" id="GO:0008654">
    <property type="term" value="P:phospholipid biosynthetic process"/>
    <property type="evidence" value="ECO:0007669"/>
    <property type="project" value="UniProtKB-KW"/>
</dbReference>
<dbReference type="AlphaFoldDB" id="A0AAF1BI87"/>
<evidence type="ECO:0000256" key="12">
    <source>
        <dbReference type="ARBA" id="ARBA00023098"/>
    </source>
</evidence>
<accession>A0AAF1BI87</accession>
<dbReference type="InterPro" id="IPR000374">
    <property type="entry name" value="PC_trans"/>
</dbReference>
<keyword evidence="14" id="KW-0594">Phospholipid biosynthesis</keyword>
<dbReference type="PANTHER" id="PTHR13773">
    <property type="entry name" value="PHOSPHATIDATE CYTIDYLYLTRANSFERASE"/>
    <property type="match status" value="1"/>
</dbReference>
<feature type="compositionally biased region" description="Low complexity" evidence="17">
    <location>
        <begin position="50"/>
        <end position="107"/>
    </location>
</feature>
<proteinExistence type="inferred from homology"/>
<sequence length="639" mass="69376">MPSFSQSNKFGALEIDDFVEVDEIEIEEEEQVDDTPSAPLSKGAKKRAAKAAAKAAAAAAAEAEAEAAKPAPAASAAKVNGASKPAAAAAPATANGSKAKEAPSAAAPVAVPQLVVPTAAAPAKKEAAASAAKDDDPPSTPTRVPSPPAVPSSPRFEPALPAELPHPTANQLPANRKRRTPEDFTPVGPNAALTAASPNKNSVKFEDGVVPGEGVEGEKTITPKKETPAAPEKKHQNAIERTVWTFIMIFGFITILSLGAPYMIMLVLVCQTLVYKEVTALFNLRDHGTKVIKPSPGEKGDEWSKTLNWYFFVVTNYFLYGESIIYYFKHIVFVDAYFIPFAKNHRFISFMLYTLGFVGFVANLQRQYLRQQFALFCWVHISLLLIVVSSHFIVNNILEGMIWFFVPASLVICNDVFAYVCGKLFGRTPLIKLSPKKTVEGFIGAFICTLIFGYGWGTFWMQFPYMICPARDLGANAFSTIVCKPNPVFIWRAYEFAGPVGQTLKAIVSGHEIQQLLTSQFGTSAVPYAPFQFHTLVMATFASLVAPFGGFFASGFKRAFNIKDFGHSIPGHGGMTDRMDCQFMMGMFAYVYYSSLIRIQSVTVGSILQTAVVSLTTSEQLELLSDLKRFLEGQGVLSS</sequence>
<keyword evidence="8 16" id="KW-0808">Transferase</keyword>
<keyword evidence="15" id="KW-1208">Phospholipid metabolism</keyword>
<evidence type="ECO:0000256" key="17">
    <source>
        <dbReference type="SAM" id="MobiDB-lite"/>
    </source>
</evidence>
<evidence type="ECO:0000256" key="1">
    <source>
        <dbReference type="ARBA" id="ARBA00001698"/>
    </source>
</evidence>
<comment type="pathway">
    <text evidence="3 16">Phospholipid metabolism; CDP-diacylglycerol biosynthesis; CDP-diacylglycerol from sn-glycerol 3-phosphate: step 3/3.</text>
</comment>
<keyword evidence="20" id="KW-1185">Reference proteome</keyword>
<dbReference type="EMBL" id="CP086717">
    <property type="protein sequence ID" value="WOO82016.1"/>
    <property type="molecule type" value="Genomic_DNA"/>
</dbReference>
<dbReference type="GO" id="GO:0005789">
    <property type="term" value="C:endoplasmic reticulum membrane"/>
    <property type="evidence" value="ECO:0007669"/>
    <property type="project" value="TreeGrafter"/>
</dbReference>
<reference evidence="19" key="1">
    <citation type="submission" date="2023-10" db="EMBL/GenBank/DDBJ databases">
        <authorList>
            <person name="Noh H."/>
        </authorList>
    </citation>
    <scope>NUCLEOTIDE SEQUENCE</scope>
    <source>
        <strain evidence="19">DUCC4014</strain>
    </source>
</reference>
<feature type="transmembrane region" description="Helical" evidence="18">
    <location>
        <begin position="442"/>
        <end position="463"/>
    </location>
</feature>
<dbReference type="InterPro" id="IPR016720">
    <property type="entry name" value="PC_Trfase_euk"/>
</dbReference>
<evidence type="ECO:0000256" key="7">
    <source>
        <dbReference type="ARBA" id="ARBA00022516"/>
    </source>
</evidence>
<evidence type="ECO:0000313" key="19">
    <source>
        <dbReference type="EMBL" id="WOO82016.1"/>
    </source>
</evidence>
<feature type="transmembrane region" description="Helical" evidence="18">
    <location>
        <begin position="309"/>
        <end position="327"/>
    </location>
</feature>
<dbReference type="PANTHER" id="PTHR13773:SF8">
    <property type="entry name" value="PHOSPHATIDATE CYTIDYLYLTRANSFERASE, PHOTORECEPTOR-SPECIFIC"/>
    <property type="match status" value="1"/>
</dbReference>
<evidence type="ECO:0000256" key="16">
    <source>
        <dbReference type="RuleBase" id="RU003938"/>
    </source>
</evidence>
<feature type="transmembrane region" description="Helical" evidence="18">
    <location>
        <begin position="531"/>
        <end position="553"/>
    </location>
</feature>
<evidence type="ECO:0000256" key="10">
    <source>
        <dbReference type="ARBA" id="ARBA00022695"/>
    </source>
</evidence>
<comment type="similarity">
    <text evidence="5 16">Belongs to the CDS family.</text>
</comment>
<gene>
    <name evidence="19" type="primary">SPBC13A2.03</name>
    <name evidence="19" type="ORF">LOC62_04G005519</name>
</gene>
<dbReference type="EC" id="2.7.7.41" evidence="6 16"/>
<evidence type="ECO:0000256" key="11">
    <source>
        <dbReference type="ARBA" id="ARBA00022989"/>
    </source>
</evidence>
<feature type="region of interest" description="Disordered" evidence="17">
    <location>
        <begin position="119"/>
        <end position="195"/>
    </location>
</feature>
<name>A0AAF1BI87_9TREE</name>
<keyword evidence="10 16" id="KW-0548">Nucleotidyltransferase</keyword>
<evidence type="ECO:0000256" key="13">
    <source>
        <dbReference type="ARBA" id="ARBA00023136"/>
    </source>
</evidence>
<evidence type="ECO:0000256" key="2">
    <source>
        <dbReference type="ARBA" id="ARBA00004141"/>
    </source>
</evidence>
<dbReference type="Proteomes" id="UP000827549">
    <property type="component" value="Chromosome 4"/>
</dbReference>
<dbReference type="Pfam" id="PF01148">
    <property type="entry name" value="CTP_transf_1"/>
    <property type="match status" value="1"/>
</dbReference>
<evidence type="ECO:0000313" key="20">
    <source>
        <dbReference type="Proteomes" id="UP000827549"/>
    </source>
</evidence>
<dbReference type="GO" id="GO:0004605">
    <property type="term" value="F:phosphatidate cytidylyltransferase activity"/>
    <property type="evidence" value="ECO:0007669"/>
    <property type="project" value="UniProtKB-EC"/>
</dbReference>
<comment type="catalytic activity">
    <reaction evidence="1 16">
        <text>a 1,2-diacyl-sn-glycero-3-phosphate + CTP + H(+) = a CDP-1,2-diacyl-sn-glycerol + diphosphate</text>
        <dbReference type="Rhea" id="RHEA:16229"/>
        <dbReference type="ChEBI" id="CHEBI:15378"/>
        <dbReference type="ChEBI" id="CHEBI:33019"/>
        <dbReference type="ChEBI" id="CHEBI:37563"/>
        <dbReference type="ChEBI" id="CHEBI:58332"/>
        <dbReference type="ChEBI" id="CHEBI:58608"/>
        <dbReference type="EC" id="2.7.7.41"/>
    </reaction>
</comment>
<dbReference type="RefSeq" id="XP_062628048.1">
    <property type="nucleotide sequence ID" value="XM_062772064.1"/>
</dbReference>
<evidence type="ECO:0000256" key="9">
    <source>
        <dbReference type="ARBA" id="ARBA00022692"/>
    </source>
</evidence>
<keyword evidence="12" id="KW-0443">Lipid metabolism</keyword>
<dbReference type="PROSITE" id="PS01315">
    <property type="entry name" value="CDS"/>
    <property type="match status" value="1"/>
</dbReference>
<feature type="transmembrane region" description="Helical" evidence="18">
    <location>
        <begin position="243"/>
        <end position="269"/>
    </location>
</feature>
<feature type="compositionally biased region" description="Pro residues" evidence="17">
    <location>
        <begin position="138"/>
        <end position="151"/>
    </location>
</feature>
<keyword evidence="13 18" id="KW-0472">Membrane</keyword>
<keyword evidence="7" id="KW-0444">Lipid biosynthesis</keyword>
<evidence type="ECO:0000256" key="15">
    <source>
        <dbReference type="ARBA" id="ARBA00023264"/>
    </source>
</evidence>
<comment type="subcellular location">
    <subcellularLocation>
        <location evidence="2">Membrane</location>
        <topology evidence="2">Multi-pass membrane protein</topology>
    </subcellularLocation>
</comment>
<feature type="region of interest" description="Disordered" evidence="17">
    <location>
        <begin position="27"/>
        <end position="107"/>
    </location>
</feature>
<evidence type="ECO:0000256" key="3">
    <source>
        <dbReference type="ARBA" id="ARBA00005119"/>
    </source>
</evidence>
<feature type="region of interest" description="Disordered" evidence="17">
    <location>
        <begin position="208"/>
        <end position="234"/>
    </location>
</feature>
<feature type="transmembrane region" description="Helical" evidence="18">
    <location>
        <begin position="347"/>
        <end position="364"/>
    </location>
</feature>
<evidence type="ECO:0000256" key="4">
    <source>
        <dbReference type="ARBA" id="ARBA00005189"/>
    </source>
</evidence>
<evidence type="ECO:0000256" key="6">
    <source>
        <dbReference type="ARBA" id="ARBA00012487"/>
    </source>
</evidence>
<keyword evidence="9 16" id="KW-0812">Transmembrane</keyword>
<evidence type="ECO:0000256" key="8">
    <source>
        <dbReference type="ARBA" id="ARBA00022679"/>
    </source>
</evidence>